<comment type="caution">
    <text evidence="2">The sequence shown here is derived from an EMBL/GenBank/DDBJ whole genome shotgun (WGS) entry which is preliminary data.</text>
</comment>
<evidence type="ECO:0000313" key="3">
    <source>
        <dbReference type="Proteomes" id="UP000750711"/>
    </source>
</evidence>
<dbReference type="Proteomes" id="UP000750711">
    <property type="component" value="Unassembled WGS sequence"/>
</dbReference>
<reference evidence="2" key="1">
    <citation type="submission" date="2021-03" db="EMBL/GenBank/DDBJ databases">
        <title>Comparative genomics and phylogenomic investigation of the class Geoglossomycetes provide insights into ecological specialization and systematics.</title>
        <authorList>
            <person name="Melie T."/>
            <person name="Pirro S."/>
            <person name="Miller A.N."/>
            <person name="Quandt A."/>
        </authorList>
    </citation>
    <scope>NUCLEOTIDE SEQUENCE</scope>
    <source>
        <strain evidence="2">CAQ_001_2017</strain>
    </source>
</reference>
<name>A0A9P8RTC0_9PEZI</name>
<feature type="compositionally biased region" description="Basic and acidic residues" evidence="1">
    <location>
        <begin position="110"/>
        <end position="126"/>
    </location>
</feature>
<dbReference type="AlphaFoldDB" id="A0A9P8RTC0"/>
<evidence type="ECO:0000256" key="1">
    <source>
        <dbReference type="SAM" id="MobiDB-lite"/>
    </source>
</evidence>
<sequence length="151" mass="16632">MSVKASVHVTSRFHANQLYQVAPRGSRSLRQLTIATKMPTTRRSQAKATGPAARGAQSRLSFGSRSKITKPSLPAQVKKKDPALIEAVTRTPTPECASTVKADEVVQEQPKSETAKPHKTREKEDAATLSEAHVKRYWMTIENERKAPRGS</sequence>
<dbReference type="EMBL" id="JAGHQM010000097">
    <property type="protein sequence ID" value="KAH0565413.1"/>
    <property type="molecule type" value="Genomic_DNA"/>
</dbReference>
<proteinExistence type="predicted"/>
<organism evidence="2 3">
    <name type="scientific">Trichoglossum hirsutum</name>
    <dbReference type="NCBI Taxonomy" id="265104"/>
    <lineage>
        <taxon>Eukaryota</taxon>
        <taxon>Fungi</taxon>
        <taxon>Dikarya</taxon>
        <taxon>Ascomycota</taxon>
        <taxon>Pezizomycotina</taxon>
        <taxon>Geoglossomycetes</taxon>
        <taxon>Geoglossales</taxon>
        <taxon>Geoglossaceae</taxon>
        <taxon>Trichoglossum</taxon>
    </lineage>
</organism>
<accession>A0A9P8RTC0</accession>
<evidence type="ECO:0000313" key="2">
    <source>
        <dbReference type="EMBL" id="KAH0565413.1"/>
    </source>
</evidence>
<feature type="region of interest" description="Disordered" evidence="1">
    <location>
        <begin position="39"/>
        <end position="81"/>
    </location>
</feature>
<feature type="region of interest" description="Disordered" evidence="1">
    <location>
        <begin position="95"/>
        <end position="128"/>
    </location>
</feature>
<keyword evidence="3" id="KW-1185">Reference proteome</keyword>
<protein>
    <submittedName>
        <fullName evidence="2">Uncharacterized protein</fullName>
    </submittedName>
</protein>
<gene>
    <name evidence="2" type="ORF">GP486_001189</name>
</gene>